<gene>
    <name evidence="3" type="ORF">WCN91_05410</name>
</gene>
<dbReference type="Gene3D" id="3.40.605.10">
    <property type="entry name" value="Aldehyde Dehydrogenase, Chain A, domain 1"/>
    <property type="match status" value="1"/>
</dbReference>
<dbReference type="CDD" id="cd07129">
    <property type="entry name" value="ALDH_KGSADH"/>
    <property type="match status" value="1"/>
</dbReference>
<dbReference type="InterPro" id="IPR015590">
    <property type="entry name" value="Aldehyde_DH_dom"/>
</dbReference>
<evidence type="ECO:0000313" key="4">
    <source>
        <dbReference type="Proteomes" id="UP001447008"/>
    </source>
</evidence>
<organism evidence="3 4">
    <name type="scientific">Pseudoalteromonas qingdaonensis</name>
    <dbReference type="NCBI Taxonomy" id="3131913"/>
    <lineage>
        <taxon>Bacteria</taxon>
        <taxon>Pseudomonadati</taxon>
        <taxon>Pseudomonadota</taxon>
        <taxon>Gammaproteobacteria</taxon>
        <taxon>Alteromonadales</taxon>
        <taxon>Pseudoalteromonadaceae</taxon>
        <taxon>Pseudoalteromonas</taxon>
    </lineage>
</organism>
<dbReference type="Pfam" id="PF00171">
    <property type="entry name" value="Aldedh"/>
    <property type="match status" value="1"/>
</dbReference>
<name>A0ABU9MX43_9GAMM</name>
<evidence type="ECO:0000313" key="3">
    <source>
        <dbReference type="EMBL" id="MEM0514867.1"/>
    </source>
</evidence>
<accession>A0ABU9MX43</accession>
<dbReference type="Gene3D" id="3.40.309.10">
    <property type="entry name" value="Aldehyde Dehydrogenase, Chain A, domain 2"/>
    <property type="match status" value="1"/>
</dbReference>
<comment type="caution">
    <text evidence="3">The sequence shown here is derived from an EMBL/GenBank/DDBJ whole genome shotgun (WGS) entry which is preliminary data.</text>
</comment>
<dbReference type="PANTHER" id="PTHR43353:SF3">
    <property type="entry name" value="ALDEHYDE DEHYDROGENASE-RELATED"/>
    <property type="match status" value="1"/>
</dbReference>
<sequence>MPHTQQALSGYSYIAGQWQQGSSERFYGFSPVQNEPLSQAYYDISLDLVDAACERAAQTFVIYRQTSTQVRSEFLNAIADEIEALGEQLLEVTHQETNLPMARLQGERGRTINQLRAFADALAQNLAPLHISREDLADPARQPLPKPHTKLKYLPLGPVAVFGASNFPYAFSTLGGDTAAALAAGCPVVMKSHRAHPGTSELMTRAIDKAIQRCDMPAGVFSMLQGVNYDISHRLVAAPQIKAVGFTGSMGVAKALMATIQTRAEPIPFYGELGSINPQVILPEALHSKPELAEQLCASMLMGNGQFCTSPGLWLVPATGCDAFMDKVIESINTAPSDTLLTPGIVRSFAHAIESLTECKATTLVAQGARQRDFHANAHVFSCDAKAFLQTSLLHEEVFGPCALIVHYTDSVQLMAVINALEGQLTASVHGADEQNDEHQALLEALSYKVGRLIFEQMPTGVEVCPSMNHGGPFPSSTDVRSTSVGLEAMRRFMRPLCVQK</sequence>
<proteinExistence type="predicted"/>
<feature type="domain" description="Aldehyde dehydrogenase" evidence="2">
    <location>
        <begin position="18"/>
        <end position="483"/>
    </location>
</feature>
<evidence type="ECO:0000259" key="2">
    <source>
        <dbReference type="Pfam" id="PF00171"/>
    </source>
</evidence>
<reference evidence="3 4" key="1">
    <citation type="submission" date="2024-03" db="EMBL/GenBank/DDBJ databases">
        <title>Pseudoalteromonas qingdaonensis sp. nov., isolated from the intestines of marine benthic organisms.</title>
        <authorList>
            <person name="Lin X."/>
            <person name="Fang S."/>
            <person name="Hu X."/>
        </authorList>
    </citation>
    <scope>NUCLEOTIDE SEQUENCE [LARGE SCALE GENOMIC DNA]</scope>
    <source>
        <strain evidence="3 4">YIC-827</strain>
    </source>
</reference>
<dbReference type="SUPFAM" id="SSF53720">
    <property type="entry name" value="ALDH-like"/>
    <property type="match status" value="1"/>
</dbReference>
<dbReference type="InterPro" id="IPR016163">
    <property type="entry name" value="Ald_DH_C"/>
</dbReference>
<dbReference type="InterPro" id="IPR016161">
    <property type="entry name" value="Ald_DH/histidinol_DH"/>
</dbReference>
<dbReference type="EMBL" id="JBCGCU010000004">
    <property type="protein sequence ID" value="MEM0514867.1"/>
    <property type="molecule type" value="Genomic_DNA"/>
</dbReference>
<dbReference type="InterPro" id="IPR050740">
    <property type="entry name" value="Aldehyde_DH_Superfamily"/>
</dbReference>
<dbReference type="RefSeq" id="WP_342677029.1">
    <property type="nucleotide sequence ID" value="NZ_JBCGCU010000004.1"/>
</dbReference>
<keyword evidence="1" id="KW-0560">Oxidoreductase</keyword>
<protein>
    <submittedName>
        <fullName evidence="3">Aldehyde dehydrogenase (NADP(+))</fullName>
    </submittedName>
</protein>
<evidence type="ECO:0000256" key="1">
    <source>
        <dbReference type="ARBA" id="ARBA00023002"/>
    </source>
</evidence>
<dbReference type="InterPro" id="IPR044151">
    <property type="entry name" value="ALDH_KGSADH"/>
</dbReference>
<dbReference type="InterPro" id="IPR016162">
    <property type="entry name" value="Ald_DH_N"/>
</dbReference>
<keyword evidence="4" id="KW-1185">Reference proteome</keyword>
<dbReference type="Proteomes" id="UP001447008">
    <property type="component" value="Unassembled WGS sequence"/>
</dbReference>
<dbReference type="PANTHER" id="PTHR43353">
    <property type="entry name" value="SUCCINATE-SEMIALDEHYDE DEHYDROGENASE, MITOCHONDRIAL"/>
    <property type="match status" value="1"/>
</dbReference>